<reference evidence="5" key="2">
    <citation type="submission" date="2020-09" db="EMBL/GenBank/DDBJ databases">
        <authorList>
            <person name="Sun Q."/>
            <person name="Zhou Y."/>
        </authorList>
    </citation>
    <scope>NUCLEOTIDE SEQUENCE</scope>
    <source>
        <strain evidence="5">CGMCC 4.7398</strain>
    </source>
</reference>
<keyword evidence="2" id="KW-1133">Transmembrane helix</keyword>
<dbReference type="PANTHER" id="PTHR23028:SF53">
    <property type="entry name" value="ACYL_TRANSF_3 DOMAIN-CONTAINING PROTEIN"/>
    <property type="match status" value="1"/>
</dbReference>
<dbReference type="GO" id="GO:0009103">
    <property type="term" value="P:lipopolysaccharide biosynthetic process"/>
    <property type="evidence" value="ECO:0007669"/>
    <property type="project" value="TreeGrafter"/>
</dbReference>
<evidence type="ECO:0000313" key="5">
    <source>
        <dbReference type="EMBL" id="GHH75722.1"/>
    </source>
</evidence>
<dbReference type="Proteomes" id="UP000627369">
    <property type="component" value="Unassembled WGS sequence"/>
</dbReference>
<dbReference type="GO" id="GO:0016020">
    <property type="term" value="C:membrane"/>
    <property type="evidence" value="ECO:0007669"/>
    <property type="project" value="TreeGrafter"/>
</dbReference>
<organism evidence="5 6">
    <name type="scientific">Promicromonospora soli</name>
    <dbReference type="NCBI Taxonomy" id="2035533"/>
    <lineage>
        <taxon>Bacteria</taxon>
        <taxon>Bacillati</taxon>
        <taxon>Actinomycetota</taxon>
        <taxon>Actinomycetes</taxon>
        <taxon>Micrococcales</taxon>
        <taxon>Promicromonosporaceae</taxon>
        <taxon>Promicromonospora</taxon>
    </lineage>
</organism>
<feature type="transmembrane region" description="Helical" evidence="2">
    <location>
        <begin position="260"/>
        <end position="279"/>
    </location>
</feature>
<accession>A0A919G032</accession>
<keyword evidence="6" id="KW-1185">Reference proteome</keyword>
<feature type="transmembrane region" description="Helical" evidence="2">
    <location>
        <begin position="98"/>
        <end position="118"/>
    </location>
</feature>
<dbReference type="Pfam" id="PF19040">
    <property type="entry name" value="SGNH"/>
    <property type="match status" value="1"/>
</dbReference>
<keyword evidence="2" id="KW-0472">Membrane</keyword>
<feature type="transmembrane region" description="Helical" evidence="2">
    <location>
        <begin position="285"/>
        <end position="312"/>
    </location>
</feature>
<feature type="domain" description="SGNH" evidence="4">
    <location>
        <begin position="477"/>
        <end position="696"/>
    </location>
</feature>
<evidence type="ECO:0000259" key="4">
    <source>
        <dbReference type="Pfam" id="PF19040"/>
    </source>
</evidence>
<dbReference type="PANTHER" id="PTHR23028">
    <property type="entry name" value="ACETYLTRANSFERASE"/>
    <property type="match status" value="1"/>
</dbReference>
<protein>
    <submittedName>
        <fullName evidence="5">Acyltransferase</fullName>
    </submittedName>
</protein>
<feature type="transmembrane region" description="Helical" evidence="2">
    <location>
        <begin position="387"/>
        <end position="407"/>
    </location>
</feature>
<feature type="transmembrane region" description="Helical" evidence="2">
    <location>
        <begin position="171"/>
        <end position="189"/>
    </location>
</feature>
<proteinExistence type="predicted"/>
<evidence type="ECO:0000313" key="6">
    <source>
        <dbReference type="Proteomes" id="UP000627369"/>
    </source>
</evidence>
<feature type="region of interest" description="Disordered" evidence="1">
    <location>
        <begin position="1"/>
        <end position="23"/>
    </location>
</feature>
<sequence>MHAPTVVGTAEVPAPPVSDNAGGERRRRFLPEVQALRALAVALVVIYHLEPNMLPGGYIGVDVFFVISGFLITGHMIREAEQTGRLSLARFWAGRARRILPAGLVVIGVTAALAPLVIPVTEWADLQRQALASVFYVQNWVLAADSVDYLAADNAPTAFQHFWSLAVEEQFYLLWPLVVVVAALAVRRVRGNRARALRGVVLVLFGLIVAASFVWSLLEVRSGDASAYFATTTRLWELGAGGILAVLLRHTERFAPVRSLLALAGLATIVAGAFVLTSATPFPGVAALVPVLGAAAIIAAGRTAGLGSLTWLVDRRWVQWLGDVSYSVYLWHFPLIICFEAWANRPPHVLESLGLLSLSLLLAQLSYTFVERPIRVARWAVRGNSRVLVAAATAMAVTAGISVTPMLRSDVMDREWKQEAAGVEVGVGSGYGAEAVDGGRVPAFVAAAGPVIVPNLKDVHKELSRTYAACASSRGSDTTPRCEFGNPAGERTLALVGDSHVRMFASPIVEAATERGWRVVTYLHNSCPFSLEARVMQYADECLKSNEATLEALVAEAPDIVVTGVFADSTFTGTAAGLAPGVDGLVRAWDALHEVGTRVVVIKDAPRPRDDVLECVADHPKSPGQCSVPRKEAFDYPAHTTVEKAARLAAGAEVLDLTDRYCGSKRCMPVIGNVMVYRDNNHVTDTYARSLRPYIAEALWPSAGSTLSDAQAAGDG</sequence>
<feature type="domain" description="Acyltransferase 3" evidence="3">
    <location>
        <begin position="32"/>
        <end position="365"/>
    </location>
</feature>
<keyword evidence="5" id="KW-0808">Transferase</keyword>
<feature type="transmembrane region" description="Helical" evidence="2">
    <location>
        <begin position="324"/>
        <end position="343"/>
    </location>
</feature>
<keyword evidence="2" id="KW-0812">Transmembrane</keyword>
<keyword evidence="5" id="KW-0012">Acyltransferase</keyword>
<dbReference type="AlphaFoldDB" id="A0A919G032"/>
<evidence type="ECO:0000256" key="1">
    <source>
        <dbReference type="SAM" id="MobiDB-lite"/>
    </source>
</evidence>
<dbReference type="GO" id="GO:0016747">
    <property type="term" value="F:acyltransferase activity, transferring groups other than amino-acyl groups"/>
    <property type="evidence" value="ECO:0007669"/>
    <property type="project" value="InterPro"/>
</dbReference>
<comment type="caution">
    <text evidence="5">The sequence shown here is derived from an EMBL/GenBank/DDBJ whole genome shotgun (WGS) entry which is preliminary data.</text>
</comment>
<feature type="transmembrane region" description="Helical" evidence="2">
    <location>
        <begin position="227"/>
        <end position="248"/>
    </location>
</feature>
<evidence type="ECO:0000256" key="2">
    <source>
        <dbReference type="SAM" id="Phobius"/>
    </source>
</evidence>
<dbReference type="Pfam" id="PF01757">
    <property type="entry name" value="Acyl_transf_3"/>
    <property type="match status" value="1"/>
</dbReference>
<feature type="transmembrane region" description="Helical" evidence="2">
    <location>
        <begin position="196"/>
        <end position="215"/>
    </location>
</feature>
<dbReference type="InterPro" id="IPR043968">
    <property type="entry name" value="SGNH"/>
</dbReference>
<name>A0A919G032_9MICO</name>
<dbReference type="RefSeq" id="WP_189670347.1">
    <property type="nucleotide sequence ID" value="NZ_BNAS01000005.1"/>
</dbReference>
<evidence type="ECO:0000259" key="3">
    <source>
        <dbReference type="Pfam" id="PF01757"/>
    </source>
</evidence>
<reference evidence="5" key="1">
    <citation type="journal article" date="2014" name="Int. J. Syst. Evol. Microbiol.">
        <title>Complete genome sequence of Corynebacterium casei LMG S-19264T (=DSM 44701T), isolated from a smear-ripened cheese.</title>
        <authorList>
            <consortium name="US DOE Joint Genome Institute (JGI-PGF)"/>
            <person name="Walter F."/>
            <person name="Albersmeier A."/>
            <person name="Kalinowski J."/>
            <person name="Ruckert C."/>
        </authorList>
    </citation>
    <scope>NUCLEOTIDE SEQUENCE</scope>
    <source>
        <strain evidence="5">CGMCC 4.7398</strain>
    </source>
</reference>
<feature type="transmembrane region" description="Helical" evidence="2">
    <location>
        <begin position="55"/>
        <end position="77"/>
    </location>
</feature>
<feature type="transmembrane region" description="Helical" evidence="2">
    <location>
        <begin position="349"/>
        <end position="367"/>
    </location>
</feature>
<gene>
    <name evidence="5" type="ORF">GCM10017772_32430</name>
</gene>
<dbReference type="EMBL" id="BNAS01000005">
    <property type="protein sequence ID" value="GHH75722.1"/>
    <property type="molecule type" value="Genomic_DNA"/>
</dbReference>
<dbReference type="InterPro" id="IPR002656">
    <property type="entry name" value="Acyl_transf_3_dom"/>
</dbReference>
<dbReference type="InterPro" id="IPR050879">
    <property type="entry name" value="Acyltransferase_3"/>
</dbReference>